<dbReference type="SUPFAM" id="SSF53474">
    <property type="entry name" value="alpha/beta-Hydrolases"/>
    <property type="match status" value="1"/>
</dbReference>
<dbReference type="GO" id="GO:0016787">
    <property type="term" value="F:hydrolase activity"/>
    <property type="evidence" value="ECO:0007669"/>
    <property type="project" value="UniProtKB-KW"/>
</dbReference>
<proteinExistence type="predicted"/>
<gene>
    <name evidence="2" type="ORF">GCM10009606_35160</name>
</gene>
<dbReference type="Pfam" id="PF00561">
    <property type="entry name" value="Abhydrolase_1"/>
    <property type="match status" value="1"/>
</dbReference>
<dbReference type="EMBL" id="BAAAJE010000019">
    <property type="protein sequence ID" value="GAA1153764.1"/>
    <property type="molecule type" value="Genomic_DNA"/>
</dbReference>
<dbReference type="InterPro" id="IPR050228">
    <property type="entry name" value="Carboxylesterase_BioH"/>
</dbReference>
<sequence>MFIDAGGHRLQTARFGTGPRWFVGHGGWVGSWELWQQPMQLMQEDWRSVAYDHRGSGASTATAEQISPDALVEDLFTVMDHYGVDRCVLAGESMGAATCLQAVLAHPDRFLGLVLVDGVTEMTGPVPDTAQIRGDYAAFVHDFMEACIPEPDSEHLKRWGRQILLRADPEAAARMIESHFEQGVAPDLSQVSVPTLVIHGELDLVAPVDLGRQAAAAIPNAELVVLPSGHVPTMTRPAEVVDAINTWAAQLEI</sequence>
<dbReference type="PANTHER" id="PTHR43194">
    <property type="entry name" value="HYDROLASE ALPHA/BETA FOLD FAMILY"/>
    <property type="match status" value="1"/>
</dbReference>
<evidence type="ECO:0000259" key="1">
    <source>
        <dbReference type="Pfam" id="PF00561"/>
    </source>
</evidence>
<name>A0ABP4F4C3_9ACTN</name>
<dbReference type="RefSeq" id="WP_343908921.1">
    <property type="nucleotide sequence ID" value="NZ_BAAAJE010000019.1"/>
</dbReference>
<keyword evidence="3" id="KW-1185">Reference proteome</keyword>
<comment type="caution">
    <text evidence="2">The sequence shown here is derived from an EMBL/GenBank/DDBJ whole genome shotgun (WGS) entry which is preliminary data.</text>
</comment>
<organism evidence="2 3">
    <name type="scientific">Nocardioides aquiterrae</name>
    <dbReference type="NCBI Taxonomy" id="203799"/>
    <lineage>
        <taxon>Bacteria</taxon>
        <taxon>Bacillati</taxon>
        <taxon>Actinomycetota</taxon>
        <taxon>Actinomycetes</taxon>
        <taxon>Propionibacteriales</taxon>
        <taxon>Nocardioidaceae</taxon>
        <taxon>Nocardioides</taxon>
    </lineage>
</organism>
<keyword evidence="2" id="KW-0378">Hydrolase</keyword>
<feature type="domain" description="AB hydrolase-1" evidence="1">
    <location>
        <begin position="23"/>
        <end position="145"/>
    </location>
</feature>
<dbReference type="Gene3D" id="3.40.50.1820">
    <property type="entry name" value="alpha/beta hydrolase"/>
    <property type="match status" value="1"/>
</dbReference>
<protein>
    <submittedName>
        <fullName evidence="2">Alpha/beta hydrolase</fullName>
    </submittedName>
</protein>
<dbReference type="InterPro" id="IPR000073">
    <property type="entry name" value="AB_hydrolase_1"/>
</dbReference>
<dbReference type="Proteomes" id="UP001499979">
    <property type="component" value="Unassembled WGS sequence"/>
</dbReference>
<evidence type="ECO:0000313" key="3">
    <source>
        <dbReference type="Proteomes" id="UP001499979"/>
    </source>
</evidence>
<accession>A0ABP4F4C3</accession>
<dbReference type="PRINTS" id="PR00111">
    <property type="entry name" value="ABHYDROLASE"/>
</dbReference>
<dbReference type="PANTHER" id="PTHR43194:SF5">
    <property type="entry name" value="PIMELOYL-[ACYL-CARRIER PROTEIN] METHYL ESTER ESTERASE"/>
    <property type="match status" value="1"/>
</dbReference>
<evidence type="ECO:0000313" key="2">
    <source>
        <dbReference type="EMBL" id="GAA1153764.1"/>
    </source>
</evidence>
<reference evidence="3" key="1">
    <citation type="journal article" date="2019" name="Int. J. Syst. Evol. Microbiol.">
        <title>The Global Catalogue of Microorganisms (GCM) 10K type strain sequencing project: providing services to taxonomists for standard genome sequencing and annotation.</title>
        <authorList>
            <consortium name="The Broad Institute Genomics Platform"/>
            <consortium name="The Broad Institute Genome Sequencing Center for Infectious Disease"/>
            <person name="Wu L."/>
            <person name="Ma J."/>
        </authorList>
    </citation>
    <scope>NUCLEOTIDE SEQUENCE [LARGE SCALE GENOMIC DNA]</scope>
    <source>
        <strain evidence="3">JCM 11813</strain>
    </source>
</reference>
<dbReference type="InterPro" id="IPR029058">
    <property type="entry name" value="AB_hydrolase_fold"/>
</dbReference>